<dbReference type="GeneID" id="63833485"/>
<evidence type="ECO:0000256" key="1">
    <source>
        <dbReference type="ARBA" id="ARBA00004141"/>
    </source>
</evidence>
<dbReference type="PANTHER" id="PTHR23501">
    <property type="entry name" value="MAJOR FACILITATOR SUPERFAMILY"/>
    <property type="match status" value="1"/>
</dbReference>
<feature type="compositionally biased region" description="Basic and acidic residues" evidence="6">
    <location>
        <begin position="1"/>
        <end position="12"/>
    </location>
</feature>
<keyword evidence="5 7" id="KW-0472">Membrane</keyword>
<evidence type="ECO:0000256" key="2">
    <source>
        <dbReference type="ARBA" id="ARBA00022448"/>
    </source>
</evidence>
<evidence type="ECO:0000256" key="6">
    <source>
        <dbReference type="SAM" id="MobiDB-lite"/>
    </source>
</evidence>
<comment type="caution">
    <text evidence="9">The sequence shown here is derived from an EMBL/GenBank/DDBJ whole genome shotgun (WGS) entry which is preliminary data.</text>
</comment>
<protein>
    <submittedName>
        <fullName evidence="9">MFS general substrate transporter</fullName>
    </submittedName>
</protein>
<feature type="transmembrane region" description="Helical" evidence="7">
    <location>
        <begin position="422"/>
        <end position="440"/>
    </location>
</feature>
<dbReference type="InterPro" id="IPR020846">
    <property type="entry name" value="MFS_dom"/>
</dbReference>
<dbReference type="GO" id="GO:0005886">
    <property type="term" value="C:plasma membrane"/>
    <property type="evidence" value="ECO:0007669"/>
    <property type="project" value="TreeGrafter"/>
</dbReference>
<keyword evidence="10" id="KW-1185">Reference proteome</keyword>
<feature type="transmembrane region" description="Helical" evidence="7">
    <location>
        <begin position="154"/>
        <end position="179"/>
    </location>
</feature>
<feature type="domain" description="Major facilitator superfamily (MFS) profile" evidence="8">
    <location>
        <begin position="64"/>
        <end position="552"/>
    </location>
</feature>
<feature type="transmembrane region" description="Helical" evidence="7">
    <location>
        <begin position="368"/>
        <end position="385"/>
    </location>
</feature>
<feature type="region of interest" description="Disordered" evidence="6">
    <location>
        <begin position="1"/>
        <end position="50"/>
    </location>
</feature>
<feature type="transmembrane region" description="Helical" evidence="7">
    <location>
        <begin position="128"/>
        <end position="148"/>
    </location>
</feature>
<feature type="transmembrane region" description="Helical" evidence="7">
    <location>
        <begin position="257"/>
        <end position="275"/>
    </location>
</feature>
<dbReference type="FunFam" id="1.20.1250.20:FF:000196">
    <property type="entry name" value="MFS toxin efflux pump (AflT)"/>
    <property type="match status" value="1"/>
</dbReference>
<proteinExistence type="predicted"/>
<dbReference type="InterPro" id="IPR036259">
    <property type="entry name" value="MFS_trans_sf"/>
</dbReference>
<dbReference type="GO" id="GO:0022857">
    <property type="term" value="F:transmembrane transporter activity"/>
    <property type="evidence" value="ECO:0007669"/>
    <property type="project" value="InterPro"/>
</dbReference>
<evidence type="ECO:0000256" key="3">
    <source>
        <dbReference type="ARBA" id="ARBA00022692"/>
    </source>
</evidence>
<evidence type="ECO:0000259" key="8">
    <source>
        <dbReference type="PROSITE" id="PS50850"/>
    </source>
</evidence>
<feature type="transmembrane region" description="Helical" evidence="7">
    <location>
        <begin position="452"/>
        <end position="474"/>
    </location>
</feature>
<dbReference type="Proteomes" id="UP000803844">
    <property type="component" value="Unassembled WGS sequence"/>
</dbReference>
<dbReference type="OrthoDB" id="10021397at2759"/>
<dbReference type="CDD" id="cd17502">
    <property type="entry name" value="MFS_Azr1_MDR_like"/>
    <property type="match status" value="1"/>
</dbReference>
<reference evidence="9" key="1">
    <citation type="journal article" date="2020" name="Phytopathology">
        <title>Genome sequence of the chestnut blight fungus Cryphonectria parasitica EP155: A fundamental resource for an archetypical invasive plant pathogen.</title>
        <authorList>
            <person name="Crouch J.A."/>
            <person name="Dawe A."/>
            <person name="Aerts A."/>
            <person name="Barry K."/>
            <person name="Churchill A.C.L."/>
            <person name="Grimwood J."/>
            <person name="Hillman B."/>
            <person name="Milgroom M.G."/>
            <person name="Pangilinan J."/>
            <person name="Smith M."/>
            <person name="Salamov A."/>
            <person name="Schmutz J."/>
            <person name="Yadav J."/>
            <person name="Grigoriev I.V."/>
            <person name="Nuss D."/>
        </authorList>
    </citation>
    <scope>NUCLEOTIDE SEQUENCE</scope>
    <source>
        <strain evidence="9">EP155</strain>
    </source>
</reference>
<evidence type="ECO:0000256" key="7">
    <source>
        <dbReference type="SAM" id="Phobius"/>
    </source>
</evidence>
<feature type="transmembrane region" description="Helical" evidence="7">
    <location>
        <begin position="528"/>
        <end position="547"/>
    </location>
</feature>
<dbReference type="RefSeq" id="XP_040782121.1">
    <property type="nucleotide sequence ID" value="XM_040916356.1"/>
</dbReference>
<feature type="transmembrane region" description="Helical" evidence="7">
    <location>
        <begin position="186"/>
        <end position="205"/>
    </location>
</feature>
<dbReference type="Pfam" id="PF07690">
    <property type="entry name" value="MFS_1"/>
    <property type="match status" value="1"/>
</dbReference>
<evidence type="ECO:0000313" key="9">
    <source>
        <dbReference type="EMBL" id="KAF3771160.1"/>
    </source>
</evidence>
<dbReference type="SUPFAM" id="SSF103473">
    <property type="entry name" value="MFS general substrate transporter"/>
    <property type="match status" value="2"/>
</dbReference>
<dbReference type="PROSITE" id="PS50850">
    <property type="entry name" value="MFS"/>
    <property type="match status" value="1"/>
</dbReference>
<feature type="transmembrane region" description="Helical" evidence="7">
    <location>
        <begin position="287"/>
        <end position="307"/>
    </location>
</feature>
<evidence type="ECO:0000313" key="10">
    <source>
        <dbReference type="Proteomes" id="UP000803844"/>
    </source>
</evidence>
<gene>
    <name evidence="9" type="ORF">M406DRAFT_245770</name>
</gene>
<feature type="transmembrane region" description="Helical" evidence="7">
    <location>
        <begin position="217"/>
        <end position="237"/>
    </location>
</feature>
<comment type="subcellular location">
    <subcellularLocation>
        <location evidence="1">Membrane</location>
        <topology evidence="1">Multi-pass membrane protein</topology>
    </subcellularLocation>
</comment>
<evidence type="ECO:0000256" key="4">
    <source>
        <dbReference type="ARBA" id="ARBA00022989"/>
    </source>
</evidence>
<dbReference type="InterPro" id="IPR011701">
    <property type="entry name" value="MFS"/>
</dbReference>
<keyword evidence="2" id="KW-0813">Transport</keyword>
<evidence type="ECO:0000256" key="5">
    <source>
        <dbReference type="ARBA" id="ARBA00023136"/>
    </source>
</evidence>
<dbReference type="Gene3D" id="1.20.1250.20">
    <property type="entry name" value="MFS general substrate transporter like domains"/>
    <property type="match status" value="1"/>
</dbReference>
<dbReference type="AlphaFoldDB" id="A0A9P4YDT4"/>
<dbReference type="EMBL" id="MU032344">
    <property type="protein sequence ID" value="KAF3771160.1"/>
    <property type="molecule type" value="Genomic_DNA"/>
</dbReference>
<name>A0A9P4YDT4_CRYP1</name>
<accession>A0A9P4YDT4</accession>
<organism evidence="9 10">
    <name type="scientific">Cryphonectria parasitica (strain ATCC 38755 / EP155)</name>
    <dbReference type="NCBI Taxonomy" id="660469"/>
    <lineage>
        <taxon>Eukaryota</taxon>
        <taxon>Fungi</taxon>
        <taxon>Dikarya</taxon>
        <taxon>Ascomycota</taxon>
        <taxon>Pezizomycotina</taxon>
        <taxon>Sordariomycetes</taxon>
        <taxon>Sordariomycetidae</taxon>
        <taxon>Diaporthales</taxon>
        <taxon>Cryphonectriaceae</taxon>
        <taxon>Cryphonectria-Endothia species complex</taxon>
        <taxon>Cryphonectria</taxon>
    </lineage>
</organism>
<keyword evidence="4 7" id="KW-1133">Transmembrane helix</keyword>
<dbReference type="PANTHER" id="PTHR23501:SF177">
    <property type="entry name" value="MAJOR FACILITATOR SUPERFAMILY (MFS) PROFILE DOMAIN-CONTAINING PROTEIN-RELATED"/>
    <property type="match status" value="1"/>
</dbReference>
<dbReference type="FunFam" id="1.20.1720.10:FF:000012">
    <property type="entry name" value="MFS toxin efflux pump (AflT)"/>
    <property type="match status" value="1"/>
</dbReference>
<feature type="transmembrane region" description="Helical" evidence="7">
    <location>
        <begin position="327"/>
        <end position="348"/>
    </location>
</feature>
<feature type="transmembrane region" description="Helical" evidence="7">
    <location>
        <begin position="392"/>
        <end position="410"/>
    </location>
</feature>
<sequence>MKSDTLKAEDRTQTGGADENTSDSTSPQTYQNKEIKAEGSENGAAAEEKLSPDEYPHGLRLVTLVGAVMMTVFLTSLDQTIVGTAIPKITDEFHGLSQVSWYGSAYFMCYGGFQSSWGKAYKFFPLKLTFMTSVLIFEVGSLICGVAPNSNALIAGRAIAALGGAGVTTGGTVIFAFCAEPKNRPMLMGLMGFSYTIAAILGPIIGGAFSERVTWRWCFYINLPLGGFSLTLIMLFFRTPSTAKVVTATFAEKIRQLDLVGITLAMGAIISYILALQYGGQAYPWKSSVVIGLLVGAFVIFVALAVWDYFQGDYAMLPRRLLGQRALWAPSIFQFFYSGCYFLLLYYLPIYFQSIKGVGAIQSGVDNLALVIAGCIAMLAGGMIVTSTRLATPFMVGGAALTTVGCGLLYTLDVNTASGKWIGYQILLGVSIAFPFQNGLNIAQAHITASDVSTATATLFFFQVVGGAFSLSAAQSAFVNRLTSTLPTYAPGVNPALVVATGATELRSVFPPDQLQGILLAYMEGIKASFAIATALSGVAFIMSFFCPWSRLPKGPAGGAAPAV</sequence>
<feature type="compositionally biased region" description="Polar residues" evidence="6">
    <location>
        <begin position="22"/>
        <end position="32"/>
    </location>
</feature>
<keyword evidence="3 7" id="KW-0812">Transmembrane</keyword>
<feature type="transmembrane region" description="Helical" evidence="7">
    <location>
        <begin position="58"/>
        <end position="77"/>
    </location>
</feature>